<evidence type="ECO:0000256" key="3">
    <source>
        <dbReference type="HAMAP-Rule" id="MF_01487"/>
    </source>
</evidence>
<dbReference type="InterPro" id="IPR027417">
    <property type="entry name" value="P-loop_NTPase"/>
</dbReference>
<dbReference type="Gene3D" id="3.40.50.300">
    <property type="entry name" value="P-loop containing nucleotide triphosphate hydrolases"/>
    <property type="match status" value="2"/>
</dbReference>
<dbReference type="SUPFAM" id="SSF52540">
    <property type="entry name" value="P-loop containing nucleoside triphosphate hydrolases"/>
    <property type="match status" value="2"/>
</dbReference>
<feature type="domain" description="UvrD-like helicase C-terminal" evidence="4">
    <location>
        <begin position="519"/>
        <end position="563"/>
    </location>
</feature>
<dbReference type="InterPro" id="IPR006344">
    <property type="entry name" value="RecD"/>
</dbReference>
<sequence>MTDAIFDILAESSLFAYIDLVVARGAGEPSEEAFTCLAYLSKCARLGHVVVRKEGLQITPDPAQIFAVVGEENNTALVDSTLFADVIKKITIGFDALPERGNEGVPSCFVRTGNSLYLHTNWVKEKMVKEHFLRLIDATPDLAVDKSVVDAQVREMVASGTLLEQQGKAVRIGCTKALTMILGGPGTGKTYTAGILIQVLLNSFAEERKNSFRVALTAPTGKAVSNLEASLAKSFFPKLQTEAITLATLHSLLGLRKDRMRGRYGPSSPLPFDLILVDETSMVDINVMSQLLASVCKGTRLILIGDENQLPPVEAGHLFNDLIEALDHSGKDKGTIVRLQWCMRSEQGGILSFAQAVRTGEIKQWLASYQKGDRSTQGVRLLEGPLDPMQQARWYELLRKKASSFYPTSYDEKKGGGYYLEKYRCFRILTPMRQGPFGVDAINRYLAQWMFAHRRRTTAFIAPIILTKNHHTLSLFNGETGLLVDEQGSKKGPYALFASKERAAPPRKFPLYLLPHYEYAYCMSVHKSQGSEFDSILLLLPRGSDLFGKEMLYTAATRAKNLLEIAAEPSVLNSTAHQTRKRISNVAIDVSMVLTGSTVDS</sequence>
<organism evidence="5 6">
    <name type="scientific">Simkania negevensis</name>
    <dbReference type="NCBI Taxonomy" id="83561"/>
    <lineage>
        <taxon>Bacteria</taxon>
        <taxon>Pseudomonadati</taxon>
        <taxon>Chlamydiota</taxon>
        <taxon>Chlamydiia</taxon>
        <taxon>Parachlamydiales</taxon>
        <taxon>Simkaniaceae</taxon>
        <taxon>Simkania</taxon>
    </lineage>
</organism>
<evidence type="ECO:0000259" key="4">
    <source>
        <dbReference type="Pfam" id="PF13538"/>
    </source>
</evidence>
<keyword evidence="3" id="KW-0227">DNA damage</keyword>
<protein>
    <recommendedName>
        <fullName evidence="3">RecBCD enzyme subunit RecD</fullName>
        <ecNumber evidence="3">5.6.2.3</ecNumber>
    </recommendedName>
    <alternativeName>
        <fullName evidence="3">DNA 5'-3' helicase subunit RecD</fullName>
    </alternativeName>
    <alternativeName>
        <fullName evidence="3">Exonuclease V subunit RecD</fullName>
        <shortName evidence="3">ExoV subunit RecD</shortName>
    </alternativeName>
    <alternativeName>
        <fullName evidence="3">Helicase/nuclease RecBCD subunit RecD</fullName>
    </alternativeName>
</protein>
<evidence type="ECO:0000256" key="1">
    <source>
        <dbReference type="ARBA" id="ARBA00022741"/>
    </source>
</evidence>
<dbReference type="HAMAP" id="MF_01487">
    <property type="entry name" value="RecD"/>
    <property type="match status" value="1"/>
</dbReference>
<dbReference type="Pfam" id="PF13538">
    <property type="entry name" value="UvrD_C_2"/>
    <property type="match status" value="1"/>
</dbReference>
<gene>
    <name evidence="3 5" type="primary">recD</name>
    <name evidence="5" type="ORF">JYU14_03525</name>
</gene>
<dbReference type="EMBL" id="JAFITR010000070">
    <property type="protein sequence ID" value="MBN4067135.1"/>
    <property type="molecule type" value="Genomic_DNA"/>
</dbReference>
<keyword evidence="1 3" id="KW-0547">Nucleotide-binding</keyword>
<name>A0ABS3AQX1_9BACT</name>
<comment type="catalytic activity">
    <reaction evidence="3">
        <text>ATP + H2O = ADP + phosphate + H(+)</text>
        <dbReference type="Rhea" id="RHEA:13065"/>
        <dbReference type="ChEBI" id="CHEBI:15377"/>
        <dbReference type="ChEBI" id="CHEBI:15378"/>
        <dbReference type="ChEBI" id="CHEBI:30616"/>
        <dbReference type="ChEBI" id="CHEBI:43474"/>
        <dbReference type="ChEBI" id="CHEBI:456216"/>
        <dbReference type="EC" id="5.6.2.3"/>
    </reaction>
</comment>
<evidence type="ECO:0000313" key="5">
    <source>
        <dbReference type="EMBL" id="MBN4067135.1"/>
    </source>
</evidence>
<dbReference type="NCBIfam" id="TIGR01447">
    <property type="entry name" value="recD"/>
    <property type="match status" value="1"/>
</dbReference>
<evidence type="ECO:0000313" key="6">
    <source>
        <dbReference type="Proteomes" id="UP000722121"/>
    </source>
</evidence>
<dbReference type="CDD" id="cd18809">
    <property type="entry name" value="SF1_C_RecD"/>
    <property type="match status" value="1"/>
</dbReference>
<dbReference type="InterPro" id="IPR027785">
    <property type="entry name" value="UvrD-like_helicase_C"/>
</dbReference>
<evidence type="ECO:0000256" key="2">
    <source>
        <dbReference type="ARBA" id="ARBA00022840"/>
    </source>
</evidence>
<dbReference type="CDD" id="cd17933">
    <property type="entry name" value="DEXSc_RecD-like"/>
    <property type="match status" value="1"/>
</dbReference>
<reference evidence="5 6" key="1">
    <citation type="submission" date="2021-02" db="EMBL/GenBank/DDBJ databases">
        <title>Activity-based single-cell genomes from oceanic crustal fluid captures similar information to metagenomic and metatranscriptomic surveys with orders of magnitude less sampling.</title>
        <authorList>
            <person name="D'Angelo T.S."/>
            <person name="Orcutt B.N."/>
        </authorList>
    </citation>
    <scope>NUCLEOTIDE SEQUENCE [LARGE SCALE GENOMIC DNA]</scope>
    <source>
        <strain evidence="5">AH-315-G07</strain>
    </source>
</reference>
<keyword evidence="6" id="KW-1185">Reference proteome</keyword>
<keyword evidence="3" id="KW-0347">Helicase</keyword>
<comment type="caution">
    <text evidence="5">The sequence shown here is derived from an EMBL/GenBank/DDBJ whole genome shotgun (WGS) entry which is preliminary data.</text>
</comment>
<comment type="similarity">
    <text evidence="3">Belongs to the RecD family.</text>
</comment>
<accession>A0ABS3AQX1</accession>
<comment type="function">
    <text evidence="3">A helicase/nuclease that prepares dsDNA breaks (DSB) for recombinational DNA repair. Binds to DSBs and unwinds DNA via a highly rapid and processive ATP-dependent bidirectional helicase activity. Unwinds dsDNA until it encounters a Chi (crossover hotspot instigator) sequence from the 3' direction. Cuts ssDNA a few nucleotides 3' to the Chi site. The properties and activities of the enzyme are changed at Chi. The Chi-altered holoenzyme produces a long 3'-ssDNA overhang and facilitates RecA-binding to the ssDNA for homologous DNA recombination and repair. Holoenzyme degrades any linearized DNA that is unable to undergo homologous recombination. In the holoenzyme this subunit has ssDNA-dependent ATPase and 5'-3' helicase activity. When added to pre-assembled RecBC greatly stimulates nuclease activity and augments holoenzyme processivity. Negatively regulates the RecA-loading ability of RecBCD.</text>
</comment>
<keyword evidence="3" id="KW-0234">DNA repair</keyword>
<comment type="miscellaneous">
    <text evidence="3">In the RecBCD complex, RecB has a slow 3'-5' helicase, an exonuclease activity and loads RecA onto ssDNA, RecD has a fast 5'-3' helicase activity, while RecC stimulates the ATPase and processivity of the RecB helicase and contributes to recognition of the Chi site.</text>
</comment>
<keyword evidence="3 5" id="KW-0378">Hydrolase</keyword>
<feature type="binding site" evidence="3">
    <location>
        <begin position="183"/>
        <end position="190"/>
    </location>
    <ligand>
        <name>ATP</name>
        <dbReference type="ChEBI" id="CHEBI:30616"/>
    </ligand>
</feature>
<dbReference type="EC" id="5.6.2.3" evidence="3"/>
<keyword evidence="3" id="KW-0540">Nuclease</keyword>
<dbReference type="PANTHER" id="PTHR43788:SF6">
    <property type="entry name" value="DNA HELICASE B"/>
    <property type="match status" value="1"/>
</dbReference>
<proteinExistence type="inferred from homology"/>
<keyword evidence="3" id="KW-0238">DNA-binding</keyword>
<dbReference type="GO" id="GO:0008854">
    <property type="term" value="F:exodeoxyribonuclease V activity"/>
    <property type="evidence" value="ECO:0007669"/>
    <property type="project" value="UniProtKB-EC"/>
</dbReference>
<dbReference type="InterPro" id="IPR050534">
    <property type="entry name" value="Coronavir_polyprotein_1ab"/>
</dbReference>
<dbReference type="Proteomes" id="UP000722121">
    <property type="component" value="Unassembled WGS sequence"/>
</dbReference>
<keyword evidence="2 3" id="KW-0067">ATP-binding</keyword>
<dbReference type="PANTHER" id="PTHR43788">
    <property type="entry name" value="DNA2/NAM7 HELICASE FAMILY MEMBER"/>
    <property type="match status" value="1"/>
</dbReference>
<dbReference type="Pfam" id="PF13245">
    <property type="entry name" value="AAA_19"/>
    <property type="match status" value="1"/>
</dbReference>
<comment type="subunit">
    <text evidence="3">Heterotrimer of RecB, RecC and RecD. All subunits contribute to DNA-binding.</text>
</comment>
<keyword evidence="3" id="KW-0413">Isomerase</keyword>
<keyword evidence="3" id="KW-0269">Exonuclease</keyword>